<name>A0AC34FP77_9BILA</name>
<accession>A0AC34FP77</accession>
<proteinExistence type="predicted"/>
<evidence type="ECO:0000313" key="2">
    <source>
        <dbReference type="WBParaSite" id="ES5_v2.g18988.t1"/>
    </source>
</evidence>
<sequence length="341" mass="40334">MSTNRIFVGSTKDIMDLRKTVESQTVQIQVQQDEIQKLKETIQNQQEKYRYLLESNEKLWTYLNKLEKQISSKHRYDHDSEDKENISIPSFTHQQSKEKKYKEKNAKIEKPAKRKVEERKILSIALNAERAPQTLTEIQKFLNAHPSYAKDIEKVAKKLQKKNKTSSESKEEDESESDSSERRMKDHRKGHHKEHEVIEKITLERKIYKKNNIHDYLSTTIDESLEQFGIFSSGDRNQRHQNNRRHHHQNHSQSTPTIREVTSSSSSSESDEYLEESKFKNIRSPAYNRHGRKNHDSVLEVTTMPDQFDDDDMSSDSDTSPPQNDYPRRQRVGDRLRDQRH</sequence>
<dbReference type="Proteomes" id="UP000887579">
    <property type="component" value="Unplaced"/>
</dbReference>
<reference evidence="2" key="1">
    <citation type="submission" date="2022-11" db="UniProtKB">
        <authorList>
            <consortium name="WormBaseParasite"/>
        </authorList>
    </citation>
    <scope>IDENTIFICATION</scope>
</reference>
<evidence type="ECO:0000313" key="1">
    <source>
        <dbReference type="Proteomes" id="UP000887579"/>
    </source>
</evidence>
<protein>
    <submittedName>
        <fullName evidence="2">Uncharacterized protein</fullName>
    </submittedName>
</protein>
<organism evidence="1 2">
    <name type="scientific">Panagrolaimus sp. ES5</name>
    <dbReference type="NCBI Taxonomy" id="591445"/>
    <lineage>
        <taxon>Eukaryota</taxon>
        <taxon>Metazoa</taxon>
        <taxon>Ecdysozoa</taxon>
        <taxon>Nematoda</taxon>
        <taxon>Chromadorea</taxon>
        <taxon>Rhabditida</taxon>
        <taxon>Tylenchina</taxon>
        <taxon>Panagrolaimomorpha</taxon>
        <taxon>Panagrolaimoidea</taxon>
        <taxon>Panagrolaimidae</taxon>
        <taxon>Panagrolaimus</taxon>
    </lineage>
</organism>
<dbReference type="WBParaSite" id="ES5_v2.g18988.t1">
    <property type="protein sequence ID" value="ES5_v2.g18988.t1"/>
    <property type="gene ID" value="ES5_v2.g18988"/>
</dbReference>